<name>A0A4Z0C0G6_9BURK</name>
<accession>A0A4Z0C0G6</accession>
<dbReference type="InterPro" id="IPR011463">
    <property type="entry name" value="DUF1569"/>
</dbReference>
<comment type="caution">
    <text evidence="1">The sequence shown here is derived from an EMBL/GenBank/DDBJ whole genome shotgun (WGS) entry which is preliminary data.</text>
</comment>
<gene>
    <name evidence="1" type="ORF">EZ216_10315</name>
</gene>
<protein>
    <submittedName>
        <fullName evidence="1">DUF1569 domain-containing protein</fullName>
    </submittedName>
</protein>
<proteinExistence type="predicted"/>
<dbReference type="OrthoDB" id="336237at2"/>
<keyword evidence="2" id="KW-1185">Reference proteome</keyword>
<evidence type="ECO:0000313" key="2">
    <source>
        <dbReference type="Proteomes" id="UP000297839"/>
    </source>
</evidence>
<organism evidence="1 2">
    <name type="scientific">Ramlibacter humi</name>
    <dbReference type="NCBI Taxonomy" id="2530451"/>
    <lineage>
        <taxon>Bacteria</taxon>
        <taxon>Pseudomonadati</taxon>
        <taxon>Pseudomonadota</taxon>
        <taxon>Betaproteobacteria</taxon>
        <taxon>Burkholderiales</taxon>
        <taxon>Comamonadaceae</taxon>
        <taxon>Ramlibacter</taxon>
    </lineage>
</organism>
<dbReference type="EMBL" id="SMLK01000002">
    <property type="protein sequence ID" value="TFZ04020.1"/>
    <property type="molecule type" value="Genomic_DNA"/>
</dbReference>
<dbReference type="AlphaFoldDB" id="A0A4Z0C0G6"/>
<reference evidence="1 2" key="1">
    <citation type="submission" date="2019-03" db="EMBL/GenBank/DDBJ databases">
        <title>Ramlibacter sp. 18x22-1, whole genome shotgun sequence.</title>
        <authorList>
            <person name="Zhang X."/>
            <person name="Feng G."/>
            <person name="Zhu H."/>
        </authorList>
    </citation>
    <scope>NUCLEOTIDE SEQUENCE [LARGE SCALE GENOMIC DNA]</scope>
    <source>
        <strain evidence="1 2">18x22-1</strain>
    </source>
</reference>
<evidence type="ECO:0000313" key="1">
    <source>
        <dbReference type="EMBL" id="TFZ04020.1"/>
    </source>
</evidence>
<sequence length="170" mass="18323">MRRRDFLVVSAFAFPGATAMADEPRVQSLDGALRWLDGLERAPAVRATGAWPLSAVLDHLAQSVEMSLDGFPQPKSELFQHTAGSAAFAVFKWRGRMSHGLAEPIPGAPALSAGADWRLSALRLRHAIGRFQANQGALKPHFAYGALSKGDYSLAHAFHIANHQDEIVAG</sequence>
<dbReference type="Pfam" id="PF07606">
    <property type="entry name" value="DUF1569"/>
    <property type="match status" value="1"/>
</dbReference>
<dbReference type="Proteomes" id="UP000297839">
    <property type="component" value="Unassembled WGS sequence"/>
</dbReference>